<dbReference type="Gene3D" id="3.30.70.3040">
    <property type="match status" value="1"/>
</dbReference>
<reference evidence="14 15" key="1">
    <citation type="submission" date="2014-07" db="EMBL/GenBank/DDBJ databases">
        <authorList>
            <person name="McCorrison J."/>
            <person name="Sanka R."/>
            <person name="Torralba M."/>
            <person name="Gillis M."/>
            <person name="Haft D.H."/>
            <person name="Methe B."/>
            <person name="Sutton G."/>
            <person name="Nelson K.E."/>
        </authorList>
    </citation>
    <scope>NUCLEOTIDE SEQUENCE [LARGE SCALE GENOMIC DNA]</scope>
    <source>
        <strain evidence="14 15">DNF00058</strain>
    </source>
</reference>
<dbReference type="AlphaFoldDB" id="A0A096B0K8"/>
<keyword evidence="5 10" id="KW-0132">Cell division</keyword>
<evidence type="ECO:0000256" key="10">
    <source>
        <dbReference type="PIRNR" id="PIRNR003097"/>
    </source>
</evidence>
<accession>A0A096B0K8</accession>
<evidence type="ECO:0000256" key="4">
    <source>
        <dbReference type="ARBA" id="ARBA00022475"/>
    </source>
</evidence>
<evidence type="ECO:0000256" key="5">
    <source>
        <dbReference type="ARBA" id="ARBA00022618"/>
    </source>
</evidence>
<dbReference type="Pfam" id="PF18075">
    <property type="entry name" value="FtsX_ECD"/>
    <property type="match status" value="1"/>
</dbReference>
<keyword evidence="9 10" id="KW-0131">Cell cycle</keyword>
<name>A0A096B0K8_9BACT</name>
<gene>
    <name evidence="14" type="ORF">HMPREF9302_02650</name>
</gene>
<dbReference type="Pfam" id="PF02687">
    <property type="entry name" value="FtsX"/>
    <property type="match status" value="1"/>
</dbReference>
<keyword evidence="15" id="KW-1185">Reference proteome</keyword>
<comment type="subcellular location">
    <subcellularLocation>
        <location evidence="1">Cell membrane</location>
        <topology evidence="1">Multi-pass membrane protein</topology>
    </subcellularLocation>
</comment>
<evidence type="ECO:0000259" key="13">
    <source>
        <dbReference type="Pfam" id="PF18075"/>
    </source>
</evidence>
<sequence>MVKKRKQVRRQHSLQVVTLCISTAMVLILIGMVVLTVFTSSNLSSFVKENLSVTMILQPDIDEQAAATLYEQVKGERFTSVANYISKEQALSDGTRELGANPAEFAGQNPFTSEIDVNLKADYANNDSISWISKRLKSYRGVSDVTYRQDLVESVNNTLGKVGIVLSVIAILLTIVSFSLINNTIRLSVYARRFSIHTMKLVGASWGYIRAPFLKRAIMQGFVSALIAIVVLGGCVLSLYSYEPEISKVLSWDTLVVTALIMLCFGIFIATLCSALSVNRFLRMKAGDLYKI</sequence>
<dbReference type="PANTHER" id="PTHR47755">
    <property type="entry name" value="CELL DIVISION PROTEIN FTSX"/>
    <property type="match status" value="1"/>
</dbReference>
<dbReference type="PIRSF" id="PIRSF003097">
    <property type="entry name" value="FtsX"/>
    <property type="match status" value="1"/>
</dbReference>
<feature type="transmembrane region" description="Helical" evidence="11">
    <location>
        <begin position="222"/>
        <end position="242"/>
    </location>
</feature>
<feature type="transmembrane region" description="Helical" evidence="11">
    <location>
        <begin position="12"/>
        <end position="38"/>
    </location>
</feature>
<organism evidence="14 15">
    <name type="scientific">Prevotella amnii DNF00058</name>
    <dbReference type="NCBI Taxonomy" id="1401066"/>
    <lineage>
        <taxon>Bacteria</taxon>
        <taxon>Pseudomonadati</taxon>
        <taxon>Bacteroidota</taxon>
        <taxon>Bacteroidia</taxon>
        <taxon>Bacteroidales</taxon>
        <taxon>Prevotellaceae</taxon>
        <taxon>Prevotella</taxon>
    </lineage>
</organism>
<evidence type="ECO:0000256" key="6">
    <source>
        <dbReference type="ARBA" id="ARBA00022692"/>
    </source>
</evidence>
<evidence type="ECO:0000256" key="7">
    <source>
        <dbReference type="ARBA" id="ARBA00022989"/>
    </source>
</evidence>
<evidence type="ECO:0000256" key="9">
    <source>
        <dbReference type="ARBA" id="ARBA00023306"/>
    </source>
</evidence>
<feature type="domain" description="ABC3 transporter permease C-terminal" evidence="12">
    <location>
        <begin position="168"/>
        <end position="284"/>
    </location>
</feature>
<keyword evidence="4 10" id="KW-1003">Cell membrane</keyword>
<feature type="transmembrane region" description="Helical" evidence="11">
    <location>
        <begin position="164"/>
        <end position="185"/>
    </location>
</feature>
<dbReference type="EMBL" id="JRNU01000009">
    <property type="protein sequence ID" value="KGF52645.1"/>
    <property type="molecule type" value="Genomic_DNA"/>
</dbReference>
<dbReference type="InterPro" id="IPR004513">
    <property type="entry name" value="FtsX"/>
</dbReference>
<dbReference type="InterPro" id="IPR003838">
    <property type="entry name" value="ABC3_permease_C"/>
</dbReference>
<evidence type="ECO:0000259" key="12">
    <source>
        <dbReference type="Pfam" id="PF02687"/>
    </source>
</evidence>
<dbReference type="GO" id="GO:0051301">
    <property type="term" value="P:cell division"/>
    <property type="evidence" value="ECO:0007669"/>
    <property type="project" value="UniProtKB-KW"/>
</dbReference>
<keyword evidence="6 11" id="KW-0812">Transmembrane</keyword>
<feature type="domain" description="FtsX extracellular" evidence="13">
    <location>
        <begin position="52"/>
        <end position="145"/>
    </location>
</feature>
<keyword evidence="7 11" id="KW-1133">Transmembrane helix</keyword>
<evidence type="ECO:0000313" key="14">
    <source>
        <dbReference type="EMBL" id="KGF52645.1"/>
    </source>
</evidence>
<evidence type="ECO:0000256" key="2">
    <source>
        <dbReference type="ARBA" id="ARBA00007379"/>
    </source>
</evidence>
<dbReference type="GO" id="GO:0005886">
    <property type="term" value="C:plasma membrane"/>
    <property type="evidence" value="ECO:0007669"/>
    <property type="project" value="UniProtKB-SubCell"/>
</dbReference>
<protein>
    <recommendedName>
        <fullName evidence="3 10">Cell division protein FtsX</fullName>
    </recommendedName>
</protein>
<evidence type="ECO:0000256" key="1">
    <source>
        <dbReference type="ARBA" id="ARBA00004651"/>
    </source>
</evidence>
<evidence type="ECO:0000256" key="11">
    <source>
        <dbReference type="SAM" id="Phobius"/>
    </source>
</evidence>
<evidence type="ECO:0000256" key="3">
    <source>
        <dbReference type="ARBA" id="ARBA00021907"/>
    </source>
</evidence>
<evidence type="ECO:0000313" key="15">
    <source>
        <dbReference type="Proteomes" id="UP000029614"/>
    </source>
</evidence>
<proteinExistence type="inferred from homology"/>
<dbReference type="PANTHER" id="PTHR47755:SF1">
    <property type="entry name" value="CELL DIVISION PROTEIN FTSX"/>
    <property type="match status" value="1"/>
</dbReference>
<dbReference type="RefSeq" id="WP_036854417.1">
    <property type="nucleotide sequence ID" value="NZ_JRNU01000009.1"/>
</dbReference>
<keyword evidence="8 10" id="KW-0472">Membrane</keyword>
<comment type="similarity">
    <text evidence="2 10">Belongs to the ABC-4 integral membrane protein family. FtsX subfamily.</text>
</comment>
<dbReference type="InterPro" id="IPR040690">
    <property type="entry name" value="FtsX_ECD"/>
</dbReference>
<comment type="caution">
    <text evidence="14">The sequence shown here is derived from an EMBL/GenBank/DDBJ whole genome shotgun (WGS) entry which is preliminary data.</text>
</comment>
<dbReference type="Proteomes" id="UP000029614">
    <property type="component" value="Unassembled WGS sequence"/>
</dbReference>
<feature type="transmembrane region" description="Helical" evidence="11">
    <location>
        <begin position="254"/>
        <end position="276"/>
    </location>
</feature>
<evidence type="ECO:0000256" key="8">
    <source>
        <dbReference type="ARBA" id="ARBA00023136"/>
    </source>
</evidence>
<dbReference type="OrthoDB" id="9813411at2"/>